<sequence>MGDDVDISALTIERYLALIQDYNSACIVKTNIGDDVKFEINRNCMRELRRKPFAGADDEDAHEHVRRVLEIVDLFHFPGITHDAIMLRVFPITLKGRALRMLDSRGFIPLMTPTHVLKSIQVMEDHSHNWYDETTTRKKINDGPNNVDAIQASFKRAHLTKECPLEKEDKTFEQRENFKARMTMGKENMKEPVPRDLPPIPFLRHLKEQIEDEGDMDVSWDITVKDVGRLRQFLTSTIHTLPNPEPIVKPYMPLGPVYDKEKIIREENKIMIFFYMMVKEFFDITRVSKKANCNPVTDVKELFDIKKYDLRPSFQNYFTKRANHHMKPLRGKFQDRLDPFSGLLISNPWFPVVGGLLNTINGFMSNAATDVTSSIVLALIKVVVIESTVFAMDEGF</sequence>
<dbReference type="AlphaFoldDB" id="A0A6L2NTX2"/>
<accession>A0A6L2NTX2</accession>
<protein>
    <recommendedName>
        <fullName evidence="2">Reverse transcriptase domain-containing protein</fullName>
    </recommendedName>
</protein>
<proteinExistence type="predicted"/>
<reference evidence="1" key="1">
    <citation type="journal article" date="2019" name="Sci. Rep.">
        <title>Draft genome of Tanacetum cinerariifolium, the natural source of mosquito coil.</title>
        <authorList>
            <person name="Yamashiro T."/>
            <person name="Shiraishi A."/>
            <person name="Satake H."/>
            <person name="Nakayama K."/>
        </authorList>
    </citation>
    <scope>NUCLEOTIDE SEQUENCE</scope>
</reference>
<gene>
    <name evidence="1" type="ORF">Tci_061544</name>
</gene>
<evidence type="ECO:0008006" key="2">
    <source>
        <dbReference type="Google" id="ProtNLM"/>
    </source>
</evidence>
<organism evidence="1">
    <name type="scientific">Tanacetum cinerariifolium</name>
    <name type="common">Dalmatian daisy</name>
    <name type="synonym">Chrysanthemum cinerariifolium</name>
    <dbReference type="NCBI Taxonomy" id="118510"/>
    <lineage>
        <taxon>Eukaryota</taxon>
        <taxon>Viridiplantae</taxon>
        <taxon>Streptophyta</taxon>
        <taxon>Embryophyta</taxon>
        <taxon>Tracheophyta</taxon>
        <taxon>Spermatophyta</taxon>
        <taxon>Magnoliopsida</taxon>
        <taxon>eudicotyledons</taxon>
        <taxon>Gunneridae</taxon>
        <taxon>Pentapetalae</taxon>
        <taxon>asterids</taxon>
        <taxon>campanulids</taxon>
        <taxon>Asterales</taxon>
        <taxon>Asteraceae</taxon>
        <taxon>Asteroideae</taxon>
        <taxon>Anthemideae</taxon>
        <taxon>Anthemidinae</taxon>
        <taxon>Tanacetum</taxon>
    </lineage>
</organism>
<name>A0A6L2NTX2_TANCI</name>
<evidence type="ECO:0000313" key="1">
    <source>
        <dbReference type="EMBL" id="GEU89566.1"/>
    </source>
</evidence>
<comment type="caution">
    <text evidence="1">The sequence shown here is derived from an EMBL/GenBank/DDBJ whole genome shotgun (WGS) entry which is preliminary data.</text>
</comment>
<dbReference type="EMBL" id="BKCJ010009990">
    <property type="protein sequence ID" value="GEU89566.1"/>
    <property type="molecule type" value="Genomic_DNA"/>
</dbReference>